<dbReference type="Pfam" id="PF00732">
    <property type="entry name" value="GMC_oxred_N"/>
    <property type="match status" value="1"/>
</dbReference>
<dbReference type="GO" id="GO:0016614">
    <property type="term" value="F:oxidoreductase activity, acting on CH-OH group of donors"/>
    <property type="evidence" value="ECO:0007669"/>
    <property type="project" value="InterPro"/>
</dbReference>
<evidence type="ECO:0000259" key="3">
    <source>
        <dbReference type="PROSITE" id="PS00623"/>
    </source>
</evidence>
<feature type="domain" description="Glucose-methanol-choline oxidoreductase N-terminal" evidence="3">
    <location>
        <begin position="119"/>
        <end position="142"/>
    </location>
</feature>
<comment type="similarity">
    <text evidence="1 2">Belongs to the GMC oxidoreductase family.</text>
</comment>
<dbReference type="AlphaFoldDB" id="A0A8H5CHE9"/>
<reference evidence="4 5" key="1">
    <citation type="journal article" date="2020" name="ISME J.">
        <title>Uncovering the hidden diversity of litter-decomposition mechanisms in mushroom-forming fungi.</title>
        <authorList>
            <person name="Floudas D."/>
            <person name="Bentzer J."/>
            <person name="Ahren D."/>
            <person name="Johansson T."/>
            <person name="Persson P."/>
            <person name="Tunlid A."/>
        </authorList>
    </citation>
    <scope>NUCLEOTIDE SEQUENCE [LARGE SCALE GENOMIC DNA]</scope>
    <source>
        <strain evidence="4 5">CBS 291.85</strain>
    </source>
</reference>
<organism evidence="4 5">
    <name type="scientific">Tetrapyrgos nigripes</name>
    <dbReference type="NCBI Taxonomy" id="182062"/>
    <lineage>
        <taxon>Eukaryota</taxon>
        <taxon>Fungi</taxon>
        <taxon>Dikarya</taxon>
        <taxon>Basidiomycota</taxon>
        <taxon>Agaricomycotina</taxon>
        <taxon>Agaricomycetes</taxon>
        <taxon>Agaricomycetidae</taxon>
        <taxon>Agaricales</taxon>
        <taxon>Marasmiineae</taxon>
        <taxon>Marasmiaceae</taxon>
        <taxon>Tetrapyrgos</taxon>
    </lineage>
</organism>
<dbReference type="InterPro" id="IPR000172">
    <property type="entry name" value="GMC_OxRdtase_N"/>
</dbReference>
<comment type="caution">
    <text evidence="4">The sequence shown here is derived from an EMBL/GenBank/DDBJ whole genome shotgun (WGS) entry which is preliminary data.</text>
</comment>
<keyword evidence="5" id="KW-1185">Reference proteome</keyword>
<keyword evidence="2" id="KW-0274">FAD</keyword>
<evidence type="ECO:0000313" key="4">
    <source>
        <dbReference type="EMBL" id="KAF5341334.1"/>
    </source>
</evidence>
<keyword evidence="2" id="KW-0285">Flavoprotein</keyword>
<protein>
    <recommendedName>
        <fullName evidence="3">Glucose-methanol-choline oxidoreductase N-terminal domain-containing protein</fullName>
    </recommendedName>
</protein>
<dbReference type="GO" id="GO:0050660">
    <property type="term" value="F:flavin adenine dinucleotide binding"/>
    <property type="evidence" value="ECO:0007669"/>
    <property type="project" value="InterPro"/>
</dbReference>
<dbReference type="InterPro" id="IPR012132">
    <property type="entry name" value="GMC_OxRdtase"/>
</dbReference>
<dbReference type="EMBL" id="JAACJM010000167">
    <property type="protein sequence ID" value="KAF5341334.1"/>
    <property type="molecule type" value="Genomic_DNA"/>
</dbReference>
<evidence type="ECO:0000256" key="2">
    <source>
        <dbReference type="RuleBase" id="RU003968"/>
    </source>
</evidence>
<dbReference type="Gene3D" id="3.30.560.10">
    <property type="entry name" value="Glucose Oxidase, domain 3"/>
    <property type="match status" value="1"/>
</dbReference>
<dbReference type="PROSITE" id="PS00623">
    <property type="entry name" value="GMC_OXRED_1"/>
    <property type="match status" value="1"/>
</dbReference>
<evidence type="ECO:0000313" key="5">
    <source>
        <dbReference type="Proteomes" id="UP000559256"/>
    </source>
</evidence>
<dbReference type="PANTHER" id="PTHR11552">
    <property type="entry name" value="GLUCOSE-METHANOL-CHOLINE GMC OXIDOREDUCTASE"/>
    <property type="match status" value="1"/>
</dbReference>
<accession>A0A8H5CHE9</accession>
<sequence>MINVVDVSGPPKPIEFELYLNVVLDSLGIERTTMSDTVYDILFAGGGTAACLAAGQLAAAYPSLRILIIEAGEHTKNLDAHTQPVQYFSHLAPTSKTVDFNVGKPSENIRGRSLITPSARCLGGGSSVNFAMYTRAAASDYDDWETVHENPGWDRRIFFL</sequence>
<dbReference type="PANTHER" id="PTHR11552:SF78">
    <property type="entry name" value="GLUCOSE-METHANOL-CHOLINE OXIDOREDUCTASE N-TERMINAL DOMAIN-CONTAINING PROTEIN"/>
    <property type="match status" value="1"/>
</dbReference>
<dbReference type="Proteomes" id="UP000559256">
    <property type="component" value="Unassembled WGS sequence"/>
</dbReference>
<gene>
    <name evidence="4" type="ORF">D9758_016164</name>
</gene>
<proteinExistence type="inferred from homology"/>
<dbReference type="OrthoDB" id="269227at2759"/>
<evidence type="ECO:0000256" key="1">
    <source>
        <dbReference type="ARBA" id="ARBA00010790"/>
    </source>
</evidence>
<dbReference type="Gene3D" id="3.50.50.60">
    <property type="entry name" value="FAD/NAD(P)-binding domain"/>
    <property type="match status" value="1"/>
</dbReference>
<dbReference type="InterPro" id="IPR036188">
    <property type="entry name" value="FAD/NAD-bd_sf"/>
</dbReference>
<name>A0A8H5CHE9_9AGAR</name>
<dbReference type="SUPFAM" id="SSF51905">
    <property type="entry name" value="FAD/NAD(P)-binding domain"/>
    <property type="match status" value="1"/>
</dbReference>